<name>A0A9W8I096_9FUNG</name>
<dbReference type="AlphaFoldDB" id="A0A9W8I096"/>
<evidence type="ECO:0000313" key="2">
    <source>
        <dbReference type="Proteomes" id="UP001140094"/>
    </source>
</evidence>
<dbReference type="Proteomes" id="UP001140094">
    <property type="component" value="Unassembled WGS sequence"/>
</dbReference>
<reference evidence="1" key="1">
    <citation type="submission" date="2022-07" db="EMBL/GenBank/DDBJ databases">
        <title>Phylogenomic reconstructions and comparative analyses of Kickxellomycotina fungi.</title>
        <authorList>
            <person name="Reynolds N.K."/>
            <person name="Stajich J.E."/>
            <person name="Barry K."/>
            <person name="Grigoriev I.V."/>
            <person name="Crous P."/>
            <person name="Smith M.E."/>
        </authorList>
    </citation>
    <scope>NUCLEOTIDE SEQUENCE</scope>
    <source>
        <strain evidence="1">NRRL 1565</strain>
    </source>
</reference>
<keyword evidence="2" id="KW-1185">Reference proteome</keyword>
<gene>
    <name evidence="1" type="ORF">H4R20_004242</name>
</gene>
<dbReference type="EMBL" id="JANBUO010001080">
    <property type="protein sequence ID" value="KAJ2799945.1"/>
    <property type="molecule type" value="Genomic_DNA"/>
</dbReference>
<evidence type="ECO:0000313" key="1">
    <source>
        <dbReference type="EMBL" id="KAJ2799945.1"/>
    </source>
</evidence>
<sequence>MSNTTESSGLSKVIKLDILVEDETLVIPIGEVEEHWGDEAMRMHIYAELGVFGSISINSLSCQTMICARSDDDDTKVYMQHYTAEVSATNYRKATVEDADED</sequence>
<protein>
    <submittedName>
        <fullName evidence="1">Uncharacterized protein</fullName>
    </submittedName>
</protein>
<comment type="caution">
    <text evidence="1">The sequence shown here is derived from an EMBL/GenBank/DDBJ whole genome shotgun (WGS) entry which is preliminary data.</text>
</comment>
<organism evidence="1 2">
    <name type="scientific">Coemansia guatemalensis</name>
    <dbReference type="NCBI Taxonomy" id="2761395"/>
    <lineage>
        <taxon>Eukaryota</taxon>
        <taxon>Fungi</taxon>
        <taxon>Fungi incertae sedis</taxon>
        <taxon>Zoopagomycota</taxon>
        <taxon>Kickxellomycotina</taxon>
        <taxon>Kickxellomycetes</taxon>
        <taxon>Kickxellales</taxon>
        <taxon>Kickxellaceae</taxon>
        <taxon>Coemansia</taxon>
    </lineage>
</organism>
<proteinExistence type="predicted"/>
<accession>A0A9W8I096</accession>